<gene>
    <name evidence="1" type="ORF">UFOPK1421_00165</name>
    <name evidence="2" type="ORF">UFOPK4422_00421</name>
</gene>
<dbReference type="AlphaFoldDB" id="A0A6J6B4F2"/>
<evidence type="ECO:0000313" key="1">
    <source>
        <dbReference type="EMBL" id="CAB4533567.1"/>
    </source>
</evidence>
<proteinExistence type="predicted"/>
<name>A0A6J6B4F2_9ZZZZ</name>
<reference evidence="1" key="1">
    <citation type="submission" date="2020-05" db="EMBL/GenBank/DDBJ databases">
        <authorList>
            <person name="Chiriac C."/>
            <person name="Salcher M."/>
            <person name="Ghai R."/>
            <person name="Kavagutti S V."/>
        </authorList>
    </citation>
    <scope>NUCLEOTIDE SEQUENCE</scope>
</reference>
<sequence length="44" mass="4573">MASWIVNLIVAGTAIGIGAIGTQVIGEASKVKPIAIKVRKGRQR</sequence>
<protein>
    <submittedName>
        <fullName evidence="1">Unannotated protein</fullName>
    </submittedName>
</protein>
<evidence type="ECO:0000313" key="2">
    <source>
        <dbReference type="EMBL" id="CAB5116381.1"/>
    </source>
</evidence>
<accession>A0A6J6B4F2</accession>
<dbReference type="EMBL" id="CAFBRX010000028">
    <property type="protein sequence ID" value="CAB5116381.1"/>
    <property type="molecule type" value="Genomic_DNA"/>
</dbReference>
<dbReference type="EMBL" id="CAEZSL010000011">
    <property type="protein sequence ID" value="CAB4533567.1"/>
    <property type="molecule type" value="Genomic_DNA"/>
</dbReference>
<organism evidence="1">
    <name type="scientific">freshwater metagenome</name>
    <dbReference type="NCBI Taxonomy" id="449393"/>
    <lineage>
        <taxon>unclassified sequences</taxon>
        <taxon>metagenomes</taxon>
        <taxon>ecological metagenomes</taxon>
    </lineage>
</organism>